<dbReference type="PANTHER" id="PTHR40707:SF1">
    <property type="entry name" value="DUF460 DOMAIN-CONTAINING PROTEIN"/>
    <property type="match status" value="1"/>
</dbReference>
<dbReference type="GeneID" id="97548135"/>
<dbReference type="PANTHER" id="PTHR40707">
    <property type="entry name" value="POSSIBLE NUCLEASE OF RNASE H FOLD, RUVC/YQGF FAMILY"/>
    <property type="match status" value="1"/>
</dbReference>
<gene>
    <name evidence="2" type="ORF">DK846_08400</name>
</gene>
<dbReference type="Proteomes" id="UP000245657">
    <property type="component" value="Unassembled WGS sequence"/>
</dbReference>
<evidence type="ECO:0000313" key="2">
    <source>
        <dbReference type="EMBL" id="PWR72004.1"/>
    </source>
</evidence>
<reference evidence="2 3" key="1">
    <citation type="submission" date="2018-05" db="EMBL/GenBank/DDBJ databases">
        <title>Draft genome of Methanospirillum lacunae Ki8-1.</title>
        <authorList>
            <person name="Dueholm M.S."/>
            <person name="Nielsen P.H."/>
            <person name="Bakmann L.F."/>
            <person name="Otzen D.E."/>
        </authorList>
    </citation>
    <scope>NUCLEOTIDE SEQUENCE [LARGE SCALE GENOMIC DNA]</scope>
    <source>
        <strain evidence="2 3">Ki8-1</strain>
    </source>
</reference>
<keyword evidence="1" id="KW-0175">Coiled coil</keyword>
<organism evidence="2 3">
    <name type="scientific">Methanospirillum lacunae</name>
    <dbReference type="NCBI Taxonomy" id="668570"/>
    <lineage>
        <taxon>Archaea</taxon>
        <taxon>Methanobacteriati</taxon>
        <taxon>Methanobacteriota</taxon>
        <taxon>Stenosarchaea group</taxon>
        <taxon>Methanomicrobia</taxon>
        <taxon>Methanomicrobiales</taxon>
        <taxon>Methanospirillaceae</taxon>
        <taxon>Methanospirillum</taxon>
    </lineage>
</organism>
<protein>
    <submittedName>
        <fullName evidence="2">DUF460 domain-containing protein</fullName>
    </submittedName>
</protein>
<accession>A0A2V2MV08</accession>
<dbReference type="OrthoDB" id="15228at2157"/>
<dbReference type="InterPro" id="IPR007408">
    <property type="entry name" value="DUF460"/>
</dbReference>
<comment type="caution">
    <text evidence="2">The sequence shown here is derived from an EMBL/GenBank/DDBJ whole genome shotgun (WGS) entry which is preliminary data.</text>
</comment>
<name>A0A2V2MV08_9EURY</name>
<sequence length="649" mass="73401">MKVFGIDIIRGSTRSRTIAPKYALVTVLDGKVTSEESVSLFRLMRLVHRHRPEILAVDSIQEVAPHTQDVYRFIEQLPPQTRFVSVTGGEKQTGLIQVAARFNITFNRFDPYAEARAIALVASQGAGVEVIAFENETEIVVSRNRSPGKGGWSQNRYARKIHGNVLTYARDIEHELQSAGLNFWKKEFKAFGGVSRVVFHVREKREDVRIPTSRGGDVQVRISGKRLERIQFRPLNTKPRYLIVGIDPGTTVGIAALDLNGELIKVHSSRQMNMGDVIEFLYEIGKPIIIATDVSPMPFSVEKIRRAFQAVAHIPRQDISVETKYELAGKYGYGNDHERDALTAAIEASRFWKHKFTSILKRVPPGVDLDEIKAGIIRGQSLEQILGTLHEDRQTIKTKKPDITLDSSDERVRILDGQVKDLRSLISELQKDIEGLKDENRKLKGENKNLKSHKIRQINVNPEIARRDLIIENLKKRVRFEEKNNKKLHKRLKRMKEVENGSPNEDLQAVKVIVDLSRESIRSVNERIGLKSGDILQVRTPGIWGKNNIHDLSQAGIGALIIGERSTGSIPEELLDLSYAEELPVIPGASVPVSIKGDFGSCDPDQLYEAMKIWQDGLDEFRRQQSEAMIDGIFKEYQAQREKQVRRNG</sequence>
<dbReference type="Pfam" id="PF04312">
    <property type="entry name" value="DUF460"/>
    <property type="match status" value="1"/>
</dbReference>
<dbReference type="AlphaFoldDB" id="A0A2V2MV08"/>
<evidence type="ECO:0000313" key="3">
    <source>
        <dbReference type="Proteomes" id="UP000245657"/>
    </source>
</evidence>
<evidence type="ECO:0000256" key="1">
    <source>
        <dbReference type="SAM" id="Coils"/>
    </source>
</evidence>
<dbReference type="RefSeq" id="WP_109968494.1">
    <property type="nucleotide sequence ID" value="NZ_CP176093.1"/>
</dbReference>
<proteinExistence type="predicted"/>
<keyword evidence="3" id="KW-1185">Reference proteome</keyword>
<feature type="coiled-coil region" evidence="1">
    <location>
        <begin position="412"/>
        <end position="498"/>
    </location>
</feature>
<dbReference type="EMBL" id="QGMY01000007">
    <property type="protein sequence ID" value="PWR72004.1"/>
    <property type="molecule type" value="Genomic_DNA"/>
</dbReference>